<dbReference type="AlphaFoldDB" id="A0A8J8TBF4"/>
<comment type="subunit">
    <text evidence="5">Homodimer.</text>
</comment>
<keyword evidence="3 5" id="KW-0067">ATP-binding</keyword>
<gene>
    <name evidence="5 6 8" type="primary">purK</name>
    <name evidence="8" type="ORF">EGH24_06850</name>
</gene>
<dbReference type="Gene3D" id="3.30.470.20">
    <property type="entry name" value="ATP-grasp fold, B domain"/>
    <property type="match status" value="1"/>
</dbReference>
<reference evidence="8" key="1">
    <citation type="submission" date="2019-02" db="EMBL/GenBank/DDBJ databases">
        <title>Halonotius sp. a new haloarchaeum isolated from saline soil.</title>
        <authorList>
            <person name="Duran-Viseras A."/>
            <person name="Sanchez-Porro C."/>
            <person name="Ventosa A."/>
        </authorList>
    </citation>
    <scope>NUCLEOTIDE SEQUENCE</scope>
    <source>
        <strain evidence="8">F15B</strain>
    </source>
</reference>
<dbReference type="GO" id="GO:0034028">
    <property type="term" value="F:5-(carboxyamino)imidazole ribonucleotide synthase activity"/>
    <property type="evidence" value="ECO:0007669"/>
    <property type="project" value="UniProtKB-UniRule"/>
</dbReference>
<dbReference type="Pfam" id="PF17769">
    <property type="entry name" value="PurK_C"/>
    <property type="match status" value="1"/>
</dbReference>
<keyword evidence="4" id="KW-0460">Magnesium</keyword>
<feature type="binding site" evidence="5">
    <location>
        <position position="242"/>
    </location>
    <ligand>
        <name>ATP</name>
        <dbReference type="ChEBI" id="CHEBI:30616"/>
    </ligand>
</feature>
<evidence type="ECO:0000256" key="2">
    <source>
        <dbReference type="ARBA" id="ARBA00022755"/>
    </source>
</evidence>
<proteinExistence type="inferred from homology"/>
<accession>A0A8J8TBF4</accession>
<dbReference type="PROSITE" id="PS50975">
    <property type="entry name" value="ATP_GRASP"/>
    <property type="match status" value="1"/>
</dbReference>
<comment type="caution">
    <text evidence="5">Lacks conserved residue(s) required for the propagation of feature annotation.</text>
</comment>
<feature type="binding site" evidence="5">
    <location>
        <position position="264"/>
    </location>
    <ligand>
        <name>ATP</name>
        <dbReference type="ChEBI" id="CHEBI:30616"/>
    </ligand>
</feature>
<evidence type="ECO:0000256" key="6">
    <source>
        <dbReference type="RuleBase" id="RU361200"/>
    </source>
</evidence>
<evidence type="ECO:0000259" key="7">
    <source>
        <dbReference type="PROSITE" id="PS50975"/>
    </source>
</evidence>
<feature type="binding site" evidence="5">
    <location>
        <begin position="318"/>
        <end position="319"/>
    </location>
    <ligand>
        <name>ATP</name>
        <dbReference type="ChEBI" id="CHEBI:30616"/>
    </ligand>
</feature>
<dbReference type="RefSeq" id="WP_142979434.1">
    <property type="nucleotide sequence ID" value="NZ_RKLU01000003.1"/>
</dbReference>
<dbReference type="SUPFAM" id="SSF51246">
    <property type="entry name" value="Rudiment single hybrid motif"/>
    <property type="match status" value="1"/>
</dbReference>
<keyword evidence="2 5" id="KW-0658">Purine biosynthesis</keyword>
<dbReference type="GO" id="GO:0046872">
    <property type="term" value="F:metal ion binding"/>
    <property type="evidence" value="ECO:0007669"/>
    <property type="project" value="InterPro"/>
</dbReference>
<evidence type="ECO:0000256" key="5">
    <source>
        <dbReference type="HAMAP-Rule" id="MF_01928"/>
    </source>
</evidence>
<organism evidence="8 9">
    <name type="scientific">Halonotius terrestris</name>
    <dbReference type="NCBI Taxonomy" id="2487750"/>
    <lineage>
        <taxon>Archaea</taxon>
        <taxon>Methanobacteriati</taxon>
        <taxon>Methanobacteriota</taxon>
        <taxon>Stenosarchaea group</taxon>
        <taxon>Halobacteria</taxon>
        <taxon>Halobacteriales</taxon>
        <taxon>Haloferacaceae</taxon>
        <taxon>Halonotius</taxon>
    </lineage>
</organism>
<feature type="domain" description="ATP-grasp" evidence="7">
    <location>
        <begin position="165"/>
        <end position="348"/>
    </location>
</feature>
<dbReference type="SUPFAM" id="SSF52440">
    <property type="entry name" value="PreATP-grasp domain"/>
    <property type="match status" value="1"/>
</dbReference>
<dbReference type="Pfam" id="PF22660">
    <property type="entry name" value="RS_preATP-grasp-like"/>
    <property type="match status" value="1"/>
</dbReference>
<dbReference type="UniPathway" id="UPA00074">
    <property type="reaction ID" value="UER00942"/>
</dbReference>
<dbReference type="InterPro" id="IPR003135">
    <property type="entry name" value="ATP-grasp_carboxylate-amine"/>
</dbReference>
<evidence type="ECO:0000256" key="4">
    <source>
        <dbReference type="ARBA" id="ARBA00022842"/>
    </source>
</evidence>
<feature type="binding site" evidence="5">
    <location>
        <position position="200"/>
    </location>
    <ligand>
        <name>ATP</name>
        <dbReference type="ChEBI" id="CHEBI:30616"/>
    </ligand>
</feature>
<comment type="similarity">
    <text evidence="5 6">Belongs to the PurK/PurT family.</text>
</comment>
<dbReference type="GO" id="GO:0004638">
    <property type="term" value="F:phosphoribosylaminoimidazole carboxylase activity"/>
    <property type="evidence" value="ECO:0007669"/>
    <property type="project" value="InterPro"/>
</dbReference>
<keyword evidence="9" id="KW-1185">Reference proteome</keyword>
<evidence type="ECO:0000313" key="9">
    <source>
        <dbReference type="Proteomes" id="UP000705823"/>
    </source>
</evidence>
<dbReference type="EC" id="6.3.4.18" evidence="5 6"/>
<dbReference type="Gene3D" id="3.30.1490.20">
    <property type="entry name" value="ATP-grasp fold, A domain"/>
    <property type="match status" value="1"/>
</dbReference>
<evidence type="ECO:0000256" key="1">
    <source>
        <dbReference type="ARBA" id="ARBA00022741"/>
    </source>
</evidence>
<evidence type="ECO:0000313" key="8">
    <source>
        <dbReference type="EMBL" id="TQQ80872.1"/>
    </source>
</evidence>
<dbReference type="GO" id="GO:0006189">
    <property type="term" value="P:'de novo' IMP biosynthetic process"/>
    <property type="evidence" value="ECO:0007669"/>
    <property type="project" value="UniProtKB-UniRule"/>
</dbReference>
<evidence type="ECO:0000256" key="3">
    <source>
        <dbReference type="ARBA" id="ARBA00022840"/>
    </source>
</evidence>
<comment type="catalytic activity">
    <reaction evidence="5 6">
        <text>5-amino-1-(5-phospho-beta-D-ribosyl)imidazole + hydrogencarbonate + ATP = 5-carboxyamino-1-(5-phospho-D-ribosyl)imidazole + ADP + phosphate + 2 H(+)</text>
        <dbReference type="Rhea" id="RHEA:19317"/>
        <dbReference type="ChEBI" id="CHEBI:15378"/>
        <dbReference type="ChEBI" id="CHEBI:17544"/>
        <dbReference type="ChEBI" id="CHEBI:30616"/>
        <dbReference type="ChEBI" id="CHEBI:43474"/>
        <dbReference type="ChEBI" id="CHEBI:58730"/>
        <dbReference type="ChEBI" id="CHEBI:137981"/>
        <dbReference type="ChEBI" id="CHEBI:456216"/>
        <dbReference type="EC" id="6.3.4.18"/>
    </reaction>
</comment>
<name>A0A8J8TBF4_9EURY</name>
<dbReference type="EMBL" id="RKLU01000003">
    <property type="protein sequence ID" value="TQQ80872.1"/>
    <property type="molecule type" value="Genomic_DNA"/>
</dbReference>
<keyword evidence="8" id="KW-0456">Lyase</keyword>
<comment type="pathway">
    <text evidence="5 6">Purine metabolism; IMP biosynthesis via de novo pathway; 5-amino-1-(5-phospho-D-ribosyl)imidazole-4-carboxylate from 5-amino-1-(5-phospho-D-ribosyl)imidazole (N5-CAIR route): step 1/2.</text>
</comment>
<dbReference type="Pfam" id="PF02222">
    <property type="entry name" value="ATP-grasp"/>
    <property type="match status" value="1"/>
</dbReference>
<dbReference type="InterPro" id="IPR013815">
    <property type="entry name" value="ATP_grasp_subdomain_1"/>
</dbReference>
<dbReference type="NCBIfam" id="TIGR01161">
    <property type="entry name" value="purK"/>
    <property type="match status" value="1"/>
</dbReference>
<keyword evidence="5 6" id="KW-0436">Ligase</keyword>
<comment type="function">
    <text evidence="5">Catalyzes the ATP-dependent conversion of 5-aminoimidazole ribonucleotide (AIR) and HCO(3)(-) to N5-carboxyaminoimidazole ribonucleotide (N5-CAIR).</text>
</comment>
<comment type="caution">
    <text evidence="8">The sequence shown here is derived from an EMBL/GenBank/DDBJ whole genome shotgun (WGS) entry which is preliminary data.</text>
</comment>
<protein>
    <recommendedName>
        <fullName evidence="5 6">N5-carboxyaminoimidazole ribonucleotide synthase</fullName>
        <shortName evidence="5 6">N5-CAIR synthase</shortName>
        <ecNumber evidence="5 6">6.3.4.18</ecNumber>
    </recommendedName>
    <alternativeName>
        <fullName evidence="5 6">5-(carboxyamino)imidazole ribonucleotide synthetase</fullName>
    </alternativeName>
</protein>
<comment type="function">
    <text evidence="6">Catalyzes the ATP-dependent conversion of 5-aminoimidazole ribonucleotide (AIR) and HCO(3)- to N5-carboxyaminoimidazole ribonucleotide (N5-CAIR).</text>
</comment>
<dbReference type="InterPro" id="IPR011054">
    <property type="entry name" value="Rudment_hybrid_motif"/>
</dbReference>
<dbReference type="InterPro" id="IPR040686">
    <property type="entry name" value="PurK_C"/>
</dbReference>
<dbReference type="OrthoDB" id="9299at2157"/>
<sequence length="447" mass="48670">MRGPVLPVSYHRLRRRPYRIVSAVLHKIPARLSRRDSPRPQVGTLIFRRRNPSRMTTLPGPTLGVVGGGQLGRMLAEAAAPLGVEVIVLDPTPQCPASLVARDQIVGEFDDPDAVRELAAASDVLTFEIELADPDLLEDVADEYDIPINPDPGTLRTIQDKLVQKEALADAGIPVPDFIGIGGEKDLRLAVEELDGVMLKAREGGYDGRGNTPVQDPDDAADALNELGVDTMAEAFVPFERELSVIGVKGADGVDTYPVTETIHEEEILRASVSPARTDDDVRDRAREVARDVLEFLDGYGVYGIELFETEDGDILVNEIAPRPHNSGHWTIEGARTSQFETHVRAVLGWPLGPTALREPTVSVNILGDVSEPEAATLHNVDRVLDSPNAHMHWYGKKQVRPLRKMGHITVTDPDAADGEGADDASDRDALLDRAESIRDSVTFVGE</sequence>
<dbReference type="SUPFAM" id="SSF56059">
    <property type="entry name" value="Glutathione synthetase ATP-binding domain-like"/>
    <property type="match status" value="1"/>
</dbReference>
<dbReference type="HAMAP" id="MF_01928">
    <property type="entry name" value="PurK"/>
    <property type="match status" value="1"/>
</dbReference>
<dbReference type="InterPro" id="IPR054350">
    <property type="entry name" value="PurT/PurK_preATP-grasp"/>
</dbReference>
<dbReference type="PANTHER" id="PTHR11609">
    <property type="entry name" value="PURINE BIOSYNTHESIS PROTEIN 6/7, PUR6/7"/>
    <property type="match status" value="1"/>
</dbReference>
<keyword evidence="1 5" id="KW-0547">Nucleotide-binding</keyword>
<feature type="binding site" evidence="5">
    <location>
        <position position="161"/>
    </location>
    <ligand>
        <name>ATP</name>
        <dbReference type="ChEBI" id="CHEBI:30616"/>
    </ligand>
</feature>
<dbReference type="NCBIfam" id="NF004679">
    <property type="entry name" value="PRK06019.1-5"/>
    <property type="match status" value="1"/>
</dbReference>
<dbReference type="InterPro" id="IPR016185">
    <property type="entry name" value="PreATP-grasp_dom_sf"/>
</dbReference>
<dbReference type="InterPro" id="IPR011761">
    <property type="entry name" value="ATP-grasp"/>
</dbReference>
<dbReference type="Proteomes" id="UP000705823">
    <property type="component" value="Unassembled WGS sequence"/>
</dbReference>
<dbReference type="GO" id="GO:0005524">
    <property type="term" value="F:ATP binding"/>
    <property type="evidence" value="ECO:0007669"/>
    <property type="project" value="UniProtKB-UniRule"/>
</dbReference>
<dbReference type="InterPro" id="IPR005875">
    <property type="entry name" value="PurK"/>
</dbReference>
<feature type="binding site" evidence="5">
    <location>
        <begin position="234"/>
        <end position="237"/>
    </location>
    <ligand>
        <name>ATP</name>
        <dbReference type="ChEBI" id="CHEBI:30616"/>
    </ligand>
</feature>
<dbReference type="Gene3D" id="3.40.50.20">
    <property type="match status" value="1"/>
</dbReference>
<dbReference type="PANTHER" id="PTHR11609:SF5">
    <property type="entry name" value="PHOSPHORIBOSYLAMINOIMIDAZOLE CARBOXYLASE"/>
    <property type="match status" value="1"/>
</dbReference>